<dbReference type="RefSeq" id="WP_118932214.1">
    <property type="nucleotide sequence ID" value="NZ_CP061008.1"/>
</dbReference>
<dbReference type="GO" id="GO:0032259">
    <property type="term" value="P:methylation"/>
    <property type="evidence" value="ECO:0007669"/>
    <property type="project" value="UniProtKB-KW"/>
</dbReference>
<sequence length="156" mass="17490">MQCLFVGMHEYTWHYPRLLKMDFHSLDMDPEQAVYGPAGRHTIGSATNMSAFYPEASFDVVVANGLIGWGLNERADFERLMEQCHRVLKPGGLLILGYNDTPEHAPFEVDIAWRDLFAPMAPAIPGVTQARHAMNDSYAHVFIFGEKRPDPARAAA</sequence>
<keyword evidence="2" id="KW-0808">Transferase</keyword>
<dbReference type="Gene3D" id="3.40.50.150">
    <property type="entry name" value="Vaccinia Virus protein VP39"/>
    <property type="match status" value="1"/>
</dbReference>
<name>A0A424WGE3_ALCXX</name>
<dbReference type="Pfam" id="PF08241">
    <property type="entry name" value="Methyltransf_11"/>
    <property type="match status" value="1"/>
</dbReference>
<organism evidence="2 3">
    <name type="scientific">Alcaligenes xylosoxydans xylosoxydans</name>
    <name type="common">Achromobacter xylosoxidans</name>
    <dbReference type="NCBI Taxonomy" id="85698"/>
    <lineage>
        <taxon>Bacteria</taxon>
        <taxon>Pseudomonadati</taxon>
        <taxon>Pseudomonadota</taxon>
        <taxon>Betaproteobacteria</taxon>
        <taxon>Burkholderiales</taxon>
        <taxon>Alcaligenaceae</taxon>
        <taxon>Achromobacter</taxon>
    </lineage>
</organism>
<dbReference type="EMBL" id="QVXO01000009">
    <property type="protein sequence ID" value="RPJ92219.1"/>
    <property type="molecule type" value="Genomic_DNA"/>
</dbReference>
<comment type="caution">
    <text evidence="2">The sequence shown here is derived from an EMBL/GenBank/DDBJ whole genome shotgun (WGS) entry which is preliminary data.</text>
</comment>
<evidence type="ECO:0000313" key="3">
    <source>
        <dbReference type="Proteomes" id="UP000285324"/>
    </source>
</evidence>
<dbReference type="Proteomes" id="UP000285324">
    <property type="component" value="Unassembled WGS sequence"/>
</dbReference>
<dbReference type="CDD" id="cd02440">
    <property type="entry name" value="AdoMet_MTases"/>
    <property type="match status" value="1"/>
</dbReference>
<protein>
    <submittedName>
        <fullName evidence="2">Class I SAM-dependent methyltransferase</fullName>
    </submittedName>
</protein>
<reference evidence="2 3" key="1">
    <citation type="submission" date="2018-08" db="EMBL/GenBank/DDBJ databases">
        <title>Achromobacter xylosoxidans Genome sequencing and assembly.</title>
        <authorList>
            <person name="Wang R."/>
            <person name="Rensing C."/>
            <person name="Li Y."/>
        </authorList>
    </citation>
    <scope>NUCLEOTIDE SEQUENCE [LARGE SCALE GENOMIC DNA]</scope>
    <source>
        <strain evidence="2 3">GD003A</strain>
    </source>
</reference>
<keyword evidence="2" id="KW-0489">Methyltransferase</keyword>
<proteinExistence type="predicted"/>
<evidence type="ECO:0000313" key="2">
    <source>
        <dbReference type="EMBL" id="RPJ92219.1"/>
    </source>
</evidence>
<evidence type="ECO:0000259" key="1">
    <source>
        <dbReference type="Pfam" id="PF08241"/>
    </source>
</evidence>
<accession>A0A424WGE3</accession>
<dbReference type="InterPro" id="IPR013216">
    <property type="entry name" value="Methyltransf_11"/>
</dbReference>
<dbReference type="SUPFAM" id="SSF53335">
    <property type="entry name" value="S-adenosyl-L-methionine-dependent methyltransferases"/>
    <property type="match status" value="1"/>
</dbReference>
<feature type="domain" description="Methyltransferase type 11" evidence="1">
    <location>
        <begin position="42"/>
        <end position="96"/>
    </location>
</feature>
<dbReference type="OrthoDB" id="271996at2"/>
<dbReference type="GO" id="GO:0008757">
    <property type="term" value="F:S-adenosylmethionine-dependent methyltransferase activity"/>
    <property type="evidence" value="ECO:0007669"/>
    <property type="project" value="InterPro"/>
</dbReference>
<dbReference type="AlphaFoldDB" id="A0A424WGE3"/>
<dbReference type="InterPro" id="IPR029063">
    <property type="entry name" value="SAM-dependent_MTases_sf"/>
</dbReference>
<gene>
    <name evidence="2" type="ORF">DY367_08280</name>
</gene>